<dbReference type="EMBL" id="VSRR010002275">
    <property type="protein sequence ID" value="MPC30546.1"/>
    <property type="molecule type" value="Genomic_DNA"/>
</dbReference>
<keyword evidence="2" id="KW-1185">Reference proteome</keyword>
<dbReference type="AlphaFoldDB" id="A0A5B7EBJ7"/>
<organism evidence="1 2">
    <name type="scientific">Portunus trituberculatus</name>
    <name type="common">Swimming crab</name>
    <name type="synonym">Neptunus trituberculatus</name>
    <dbReference type="NCBI Taxonomy" id="210409"/>
    <lineage>
        <taxon>Eukaryota</taxon>
        <taxon>Metazoa</taxon>
        <taxon>Ecdysozoa</taxon>
        <taxon>Arthropoda</taxon>
        <taxon>Crustacea</taxon>
        <taxon>Multicrustacea</taxon>
        <taxon>Malacostraca</taxon>
        <taxon>Eumalacostraca</taxon>
        <taxon>Eucarida</taxon>
        <taxon>Decapoda</taxon>
        <taxon>Pleocyemata</taxon>
        <taxon>Brachyura</taxon>
        <taxon>Eubrachyura</taxon>
        <taxon>Portunoidea</taxon>
        <taxon>Portunidae</taxon>
        <taxon>Portuninae</taxon>
        <taxon>Portunus</taxon>
    </lineage>
</organism>
<evidence type="ECO:0000313" key="1">
    <source>
        <dbReference type="EMBL" id="MPC30546.1"/>
    </source>
</evidence>
<reference evidence="1 2" key="1">
    <citation type="submission" date="2019-05" db="EMBL/GenBank/DDBJ databases">
        <title>Another draft genome of Portunus trituberculatus and its Hox gene families provides insights of decapod evolution.</title>
        <authorList>
            <person name="Jeong J.-H."/>
            <person name="Song I."/>
            <person name="Kim S."/>
            <person name="Choi T."/>
            <person name="Kim D."/>
            <person name="Ryu S."/>
            <person name="Kim W."/>
        </authorList>
    </citation>
    <scope>NUCLEOTIDE SEQUENCE [LARGE SCALE GENOMIC DNA]</scope>
    <source>
        <tissue evidence="1">Muscle</tissue>
    </source>
</reference>
<gene>
    <name evidence="1" type="ORF">E2C01_023813</name>
</gene>
<sequence length="61" mass="6632">MMKANGECLFVKSKFRLPSAPTLRSQAGLAAAAAATSSGELSFIIVRRMRRESRGSFPRES</sequence>
<name>A0A5B7EBJ7_PORTR</name>
<dbReference type="Proteomes" id="UP000324222">
    <property type="component" value="Unassembled WGS sequence"/>
</dbReference>
<comment type="caution">
    <text evidence="1">The sequence shown here is derived from an EMBL/GenBank/DDBJ whole genome shotgun (WGS) entry which is preliminary data.</text>
</comment>
<proteinExistence type="predicted"/>
<accession>A0A5B7EBJ7</accession>
<evidence type="ECO:0000313" key="2">
    <source>
        <dbReference type="Proteomes" id="UP000324222"/>
    </source>
</evidence>
<protein>
    <submittedName>
        <fullName evidence="1">Uncharacterized protein</fullName>
    </submittedName>
</protein>